<feature type="compositionally biased region" description="Polar residues" evidence="9">
    <location>
        <begin position="284"/>
        <end position="324"/>
    </location>
</feature>
<evidence type="ECO:0000313" key="11">
    <source>
        <dbReference type="EMBL" id="CAD9086026.1"/>
    </source>
</evidence>
<evidence type="ECO:0000256" key="8">
    <source>
        <dbReference type="ARBA" id="ARBA00047740"/>
    </source>
</evidence>
<evidence type="ECO:0000256" key="5">
    <source>
        <dbReference type="ARBA" id="ARBA00022801"/>
    </source>
</evidence>
<dbReference type="EC" id="3.6.1.74" evidence="7"/>
<dbReference type="GO" id="GO:0005634">
    <property type="term" value="C:nucleus"/>
    <property type="evidence" value="ECO:0007669"/>
    <property type="project" value="UniProtKB-SubCell"/>
</dbReference>
<feature type="domain" description="mRNA triphosphatase Cet1-like" evidence="10">
    <location>
        <begin position="4"/>
        <end position="170"/>
    </location>
</feature>
<dbReference type="GO" id="GO:0004651">
    <property type="term" value="F:polynucleotide 5'-phosphatase activity"/>
    <property type="evidence" value="ECO:0007669"/>
    <property type="project" value="InterPro"/>
</dbReference>
<comment type="catalytic activity">
    <reaction evidence="8">
        <text>a 5'-end triphospho-ribonucleoside in mRNA + H2O = a 5'-end diphospho-ribonucleoside in mRNA + phosphate + H(+)</text>
        <dbReference type="Rhea" id="RHEA:67004"/>
        <dbReference type="Rhea" id="RHEA-COMP:17164"/>
        <dbReference type="Rhea" id="RHEA-COMP:17165"/>
        <dbReference type="ChEBI" id="CHEBI:15377"/>
        <dbReference type="ChEBI" id="CHEBI:15378"/>
        <dbReference type="ChEBI" id="CHEBI:43474"/>
        <dbReference type="ChEBI" id="CHEBI:167616"/>
        <dbReference type="ChEBI" id="CHEBI:167618"/>
        <dbReference type="EC" id="3.6.1.74"/>
    </reaction>
    <physiologicalReaction direction="left-to-right" evidence="8">
        <dbReference type="Rhea" id="RHEA:67005"/>
    </physiologicalReaction>
</comment>
<feature type="region of interest" description="Disordered" evidence="9">
    <location>
        <begin position="233"/>
        <end position="337"/>
    </location>
</feature>
<proteinExistence type="inferred from homology"/>
<keyword evidence="5" id="KW-0378">Hydrolase</keyword>
<dbReference type="AlphaFoldDB" id="A0A7S1PJ80"/>
<dbReference type="Pfam" id="PF02940">
    <property type="entry name" value="mRNA_triPase"/>
    <property type="match status" value="1"/>
</dbReference>
<name>A0A7S1PJ80_9EUKA</name>
<protein>
    <recommendedName>
        <fullName evidence="7">mRNA 5'-phosphatase</fullName>
        <ecNumber evidence="7">3.6.1.74</ecNumber>
    </recommendedName>
</protein>
<dbReference type="GO" id="GO:0140818">
    <property type="term" value="F:mRNA 5'-triphosphate monophosphatase activity"/>
    <property type="evidence" value="ECO:0007669"/>
    <property type="project" value="UniProtKB-EC"/>
</dbReference>
<comment type="subcellular location">
    <subcellularLocation>
        <location evidence="2">Nucleus</location>
    </subcellularLocation>
</comment>
<dbReference type="InterPro" id="IPR037009">
    <property type="entry name" value="mRNA_triPase_Cet1_sf"/>
</dbReference>
<keyword evidence="4" id="KW-0507">mRNA processing</keyword>
<dbReference type="GO" id="GO:0006397">
    <property type="term" value="P:mRNA processing"/>
    <property type="evidence" value="ECO:0007669"/>
    <property type="project" value="UniProtKB-KW"/>
</dbReference>
<gene>
    <name evidence="11" type="ORF">PCOS0759_LOCUS9280</name>
</gene>
<dbReference type="CDD" id="cd07470">
    <property type="entry name" value="CYTH-like_mRNA_RTPase"/>
    <property type="match status" value="1"/>
</dbReference>
<dbReference type="InterPro" id="IPR033469">
    <property type="entry name" value="CYTH-like_dom_sf"/>
</dbReference>
<dbReference type="PANTHER" id="PTHR28118">
    <property type="entry name" value="POLYNUCLEOTIDE 5'-TRIPHOSPHATASE-RELATED"/>
    <property type="match status" value="1"/>
</dbReference>
<keyword evidence="6" id="KW-0539">Nucleus</keyword>
<evidence type="ECO:0000256" key="4">
    <source>
        <dbReference type="ARBA" id="ARBA00022664"/>
    </source>
</evidence>
<dbReference type="EMBL" id="HBGD01011260">
    <property type="protein sequence ID" value="CAD9086026.1"/>
    <property type="molecule type" value="Transcribed_RNA"/>
</dbReference>
<evidence type="ECO:0000256" key="3">
    <source>
        <dbReference type="ARBA" id="ARBA00006345"/>
    </source>
</evidence>
<organism evidence="11">
    <name type="scientific">Percolomonas cosmopolitus</name>
    <dbReference type="NCBI Taxonomy" id="63605"/>
    <lineage>
        <taxon>Eukaryota</taxon>
        <taxon>Discoba</taxon>
        <taxon>Heterolobosea</taxon>
        <taxon>Tetramitia</taxon>
        <taxon>Eutetramitia</taxon>
        <taxon>Percolomonadidae</taxon>
        <taxon>Percolomonas</taxon>
    </lineage>
</organism>
<dbReference type="Gene3D" id="3.20.100.10">
    <property type="entry name" value="mRNA triphosphatase Cet1-like"/>
    <property type="match status" value="1"/>
</dbReference>
<evidence type="ECO:0000256" key="6">
    <source>
        <dbReference type="ARBA" id="ARBA00023242"/>
    </source>
</evidence>
<dbReference type="PANTHER" id="PTHR28118:SF1">
    <property type="entry name" value="POLYNUCLEOTIDE 5'-TRIPHOSPHATASE CTL1-RELATED"/>
    <property type="match status" value="1"/>
</dbReference>
<evidence type="ECO:0000259" key="10">
    <source>
        <dbReference type="Pfam" id="PF02940"/>
    </source>
</evidence>
<accession>A0A7S1PJ80</accession>
<feature type="compositionally biased region" description="Low complexity" evidence="9">
    <location>
        <begin position="257"/>
        <end position="271"/>
    </location>
</feature>
<comment type="cofactor">
    <cofactor evidence="1">
        <name>Mg(2+)</name>
        <dbReference type="ChEBI" id="CHEBI:18420"/>
    </cofactor>
</comment>
<evidence type="ECO:0000256" key="1">
    <source>
        <dbReference type="ARBA" id="ARBA00001946"/>
    </source>
</evidence>
<evidence type="ECO:0000256" key="2">
    <source>
        <dbReference type="ARBA" id="ARBA00004123"/>
    </source>
</evidence>
<dbReference type="InterPro" id="IPR004206">
    <property type="entry name" value="mRNA_triPase_Cet1"/>
</dbReference>
<evidence type="ECO:0000256" key="9">
    <source>
        <dbReference type="SAM" id="MobiDB-lite"/>
    </source>
</evidence>
<evidence type="ECO:0000256" key="7">
    <source>
        <dbReference type="ARBA" id="ARBA00035028"/>
    </source>
</evidence>
<reference evidence="11" key="1">
    <citation type="submission" date="2021-01" db="EMBL/GenBank/DDBJ databases">
        <authorList>
            <person name="Corre E."/>
            <person name="Pelletier E."/>
            <person name="Niang G."/>
            <person name="Scheremetjew M."/>
            <person name="Finn R."/>
            <person name="Kale V."/>
            <person name="Holt S."/>
            <person name="Cochrane G."/>
            <person name="Meng A."/>
            <person name="Brown T."/>
            <person name="Cohen L."/>
        </authorList>
    </citation>
    <scope>NUCLEOTIDE SEQUENCE</scope>
    <source>
        <strain evidence="11">WS</strain>
    </source>
</reference>
<comment type="similarity">
    <text evidence="3">Belongs to the fungal TPase family.</text>
</comment>
<dbReference type="SUPFAM" id="SSF55154">
    <property type="entry name" value="CYTH-like phosphatases"/>
    <property type="match status" value="1"/>
</dbReference>
<sequence>MHQGMRFESSISAQSFEALKENLNLHIEKLEFANQQQAANSSHQQPPNKIHYMHYVEDDEFYEVKNAVNGSTESLRITRDATRRNVKQKIVKQRMEHIEVWSPCTLHDVRVSINKELDMSQLDETKLRKRPDVRRKDRRSYSFQYFRLDATEVTRLDKDNQKKFELEMEIDVKALRYALDRLSQNPKSQTFSNIIADALKLVRSCITVIDRAQSNPSYVEHLRAERARIMQERQRFEGSGSGSTPTTPTSHAPPLVAAHSGAAGGSHSNPSVNPPPSTGVAHPSRSSTAQQQQSMVVKHPSTQPPTTSDEVLQQSTAPPSFQSSMPPPNNLKRKRTQ</sequence>
<dbReference type="InterPro" id="IPR040343">
    <property type="entry name" value="Cet1/Ctl1"/>
</dbReference>